<feature type="active site" description="Charge relay system" evidence="5">
    <location>
        <position position="380"/>
    </location>
</feature>
<sequence>MTKRPNGQGDASIATVSCKTEQLLLAALERGGSCLETGRYLISYRDGQVEEGIKALQALNFRIADARDFSEQAVSLDETGDAEALVFPALGVALVGGDAFQHHGMDVLDKLAVNSPIEIIEPEYFAFSENSEYLRGFLRAATTIARDMGVELEMENAVEKPEQEGRATTWGLARCRVPASQWSGAGIKVAVLDTGMDLGHPEFAGREFVSRSFVGEPVQDLNGHGTHCIGTACGPKSPRGNTPRYGVAFDAQVLVGKVLTNSGSSTGAGVLAGLNWAIANRCEVISMSLGSQSPVQAAYTHAGAAALRNDCLVIAAAGNSTLPTGAPANSPTVMSVASLDPNQSVSSFSNHGKIELAAPGRDVLSAWPRPTCHKAISGTSMATPHVAGCAALWAQSDASLRGRKLWDQLIASARPLPLSQEQVGAGLVQAP</sequence>
<evidence type="ECO:0000313" key="8">
    <source>
        <dbReference type="EMBL" id="GGW41217.1"/>
    </source>
</evidence>
<dbReference type="InterPro" id="IPR023827">
    <property type="entry name" value="Peptidase_S8_Asp-AS"/>
</dbReference>
<dbReference type="PANTHER" id="PTHR43806">
    <property type="entry name" value="PEPTIDASE S8"/>
    <property type="match status" value="1"/>
</dbReference>
<reference evidence="9" key="1">
    <citation type="journal article" date="2019" name="Int. J. Syst. Evol. Microbiol.">
        <title>The Global Catalogue of Microorganisms (GCM) 10K type strain sequencing project: providing services to taxonomists for standard genome sequencing and annotation.</title>
        <authorList>
            <consortium name="The Broad Institute Genomics Platform"/>
            <consortium name="The Broad Institute Genome Sequencing Center for Infectious Disease"/>
            <person name="Wu L."/>
            <person name="Ma J."/>
        </authorList>
    </citation>
    <scope>NUCLEOTIDE SEQUENCE [LARGE SCALE GENOMIC DNA]</scope>
    <source>
        <strain evidence="9">KCTC 22154</strain>
    </source>
</reference>
<dbReference type="PROSITE" id="PS00138">
    <property type="entry name" value="SUBTILASE_SER"/>
    <property type="match status" value="1"/>
</dbReference>
<dbReference type="GO" id="GO:0006508">
    <property type="term" value="P:proteolysis"/>
    <property type="evidence" value="ECO:0007669"/>
    <property type="project" value="UniProtKB-KW"/>
</dbReference>
<name>A0A8H9I652_9GAMM</name>
<organism evidence="8 9">
    <name type="scientific">Vreelandella hamiltonii</name>
    <dbReference type="NCBI Taxonomy" id="502829"/>
    <lineage>
        <taxon>Bacteria</taxon>
        <taxon>Pseudomonadati</taxon>
        <taxon>Pseudomonadota</taxon>
        <taxon>Gammaproteobacteria</taxon>
        <taxon>Oceanospirillales</taxon>
        <taxon>Halomonadaceae</taxon>
        <taxon>Vreelandella</taxon>
    </lineage>
</organism>
<gene>
    <name evidence="8" type="ORF">GCM10007157_34710</name>
</gene>
<dbReference type="InterPro" id="IPR015500">
    <property type="entry name" value="Peptidase_S8_subtilisin-rel"/>
</dbReference>
<accession>A0A8H9I652</accession>
<evidence type="ECO:0000256" key="6">
    <source>
        <dbReference type="RuleBase" id="RU003355"/>
    </source>
</evidence>
<keyword evidence="3 5" id="KW-0378">Hydrolase</keyword>
<keyword evidence="9" id="KW-1185">Reference proteome</keyword>
<dbReference type="Proteomes" id="UP000623776">
    <property type="component" value="Unassembled WGS sequence"/>
</dbReference>
<dbReference type="PRINTS" id="PR00723">
    <property type="entry name" value="SUBTILISIN"/>
</dbReference>
<dbReference type="RefSeq" id="WP_189464259.1">
    <property type="nucleotide sequence ID" value="NZ_BMXN01000037.1"/>
</dbReference>
<dbReference type="InterPro" id="IPR000209">
    <property type="entry name" value="Peptidase_S8/S53_dom"/>
</dbReference>
<feature type="domain" description="Peptidase S8/S53" evidence="7">
    <location>
        <begin position="184"/>
        <end position="426"/>
    </location>
</feature>
<keyword evidence="4 5" id="KW-0720">Serine protease</keyword>
<protein>
    <recommendedName>
        <fullName evidence="7">Peptidase S8/S53 domain-containing protein</fullName>
    </recommendedName>
</protein>
<keyword evidence="2 5" id="KW-0645">Protease</keyword>
<dbReference type="SUPFAM" id="SSF52743">
    <property type="entry name" value="Subtilisin-like"/>
    <property type="match status" value="1"/>
</dbReference>
<evidence type="ECO:0000256" key="5">
    <source>
        <dbReference type="PROSITE-ProRule" id="PRU01240"/>
    </source>
</evidence>
<dbReference type="Gene3D" id="3.40.50.200">
    <property type="entry name" value="Peptidase S8/S53 domain"/>
    <property type="match status" value="1"/>
</dbReference>
<dbReference type="InterPro" id="IPR036852">
    <property type="entry name" value="Peptidase_S8/S53_dom_sf"/>
</dbReference>
<evidence type="ECO:0000313" key="9">
    <source>
        <dbReference type="Proteomes" id="UP000623776"/>
    </source>
</evidence>
<dbReference type="GO" id="GO:0004252">
    <property type="term" value="F:serine-type endopeptidase activity"/>
    <property type="evidence" value="ECO:0007669"/>
    <property type="project" value="UniProtKB-UniRule"/>
</dbReference>
<dbReference type="Pfam" id="PF00082">
    <property type="entry name" value="Peptidase_S8"/>
    <property type="match status" value="1"/>
</dbReference>
<feature type="active site" description="Charge relay system" evidence="5">
    <location>
        <position position="224"/>
    </location>
</feature>
<dbReference type="InterPro" id="IPR023828">
    <property type="entry name" value="Peptidase_S8_Ser-AS"/>
</dbReference>
<evidence type="ECO:0000259" key="7">
    <source>
        <dbReference type="Pfam" id="PF00082"/>
    </source>
</evidence>
<evidence type="ECO:0000256" key="1">
    <source>
        <dbReference type="ARBA" id="ARBA00011073"/>
    </source>
</evidence>
<comment type="caution">
    <text evidence="8">The sequence shown here is derived from an EMBL/GenBank/DDBJ whole genome shotgun (WGS) entry which is preliminary data.</text>
</comment>
<feature type="active site" description="Charge relay system" evidence="5">
    <location>
        <position position="193"/>
    </location>
</feature>
<evidence type="ECO:0000256" key="4">
    <source>
        <dbReference type="ARBA" id="ARBA00022825"/>
    </source>
</evidence>
<dbReference type="PROSITE" id="PS00136">
    <property type="entry name" value="SUBTILASE_ASP"/>
    <property type="match status" value="1"/>
</dbReference>
<evidence type="ECO:0000256" key="2">
    <source>
        <dbReference type="ARBA" id="ARBA00022670"/>
    </source>
</evidence>
<dbReference type="PROSITE" id="PS51892">
    <property type="entry name" value="SUBTILASE"/>
    <property type="match status" value="1"/>
</dbReference>
<dbReference type="InterPro" id="IPR050131">
    <property type="entry name" value="Peptidase_S8_subtilisin-like"/>
</dbReference>
<evidence type="ECO:0000256" key="3">
    <source>
        <dbReference type="ARBA" id="ARBA00022801"/>
    </source>
</evidence>
<dbReference type="PANTHER" id="PTHR43806:SF11">
    <property type="entry name" value="CEREVISIN-RELATED"/>
    <property type="match status" value="1"/>
</dbReference>
<dbReference type="AlphaFoldDB" id="A0A8H9I652"/>
<proteinExistence type="inferred from homology"/>
<dbReference type="EMBL" id="BMXN01000037">
    <property type="protein sequence ID" value="GGW41217.1"/>
    <property type="molecule type" value="Genomic_DNA"/>
</dbReference>
<comment type="similarity">
    <text evidence="1 5 6">Belongs to the peptidase S8 family.</text>
</comment>